<feature type="coiled-coil region" evidence="1">
    <location>
        <begin position="22"/>
        <end position="87"/>
    </location>
</feature>
<evidence type="ECO:0000313" key="3">
    <source>
        <dbReference type="EMBL" id="MBH8595194.1"/>
    </source>
</evidence>
<dbReference type="Gene3D" id="1.20.5.190">
    <property type="match status" value="1"/>
</dbReference>
<dbReference type="RefSeq" id="WP_181731489.1">
    <property type="nucleotide sequence ID" value="NZ_JACEIR010000002.1"/>
</dbReference>
<dbReference type="InterPro" id="IPR000727">
    <property type="entry name" value="T_SNARE_dom"/>
</dbReference>
<name>A0A8I1AD69_THEIN</name>
<comment type="caution">
    <text evidence="3">The sequence shown here is derived from an EMBL/GenBank/DDBJ whole genome shotgun (WGS) entry which is preliminary data.</text>
</comment>
<gene>
    <name evidence="3" type="ORF">I8U20_07605</name>
</gene>
<feature type="domain" description="T-SNARE coiled-coil homology" evidence="2">
    <location>
        <begin position="1"/>
        <end position="46"/>
    </location>
</feature>
<reference evidence="3 4" key="1">
    <citation type="submission" date="2020-12" db="EMBL/GenBank/DDBJ databases">
        <title>WGS of Thermoactinomyces spp.</title>
        <authorList>
            <person name="Cheng K."/>
        </authorList>
    </citation>
    <scope>NUCLEOTIDE SEQUENCE [LARGE SCALE GENOMIC DNA]</scope>
    <source>
        <strain evidence="4">CICC 10671\DSM 43846</strain>
    </source>
</reference>
<protein>
    <recommendedName>
        <fullName evidence="2">t-SNARE coiled-coil homology domain-containing protein</fullName>
    </recommendedName>
</protein>
<evidence type="ECO:0000259" key="2">
    <source>
        <dbReference type="PROSITE" id="PS50192"/>
    </source>
</evidence>
<proteinExistence type="predicted"/>
<dbReference type="PROSITE" id="PS50192">
    <property type="entry name" value="T_SNARE"/>
    <property type="match status" value="1"/>
</dbReference>
<keyword evidence="4" id="KW-1185">Reference proteome</keyword>
<evidence type="ECO:0000256" key="1">
    <source>
        <dbReference type="SAM" id="Coils"/>
    </source>
</evidence>
<organism evidence="3 4">
    <name type="scientific">Thermoactinomyces intermedius</name>
    <dbReference type="NCBI Taxonomy" id="2024"/>
    <lineage>
        <taxon>Bacteria</taxon>
        <taxon>Bacillati</taxon>
        <taxon>Bacillota</taxon>
        <taxon>Bacilli</taxon>
        <taxon>Bacillales</taxon>
        <taxon>Thermoactinomycetaceae</taxon>
        <taxon>Thermoactinomyces</taxon>
    </lineage>
</organism>
<accession>A0A8I1AD69</accession>
<dbReference type="Proteomes" id="UP000633619">
    <property type="component" value="Unassembled WGS sequence"/>
</dbReference>
<sequence length="112" mass="13067">MEELQSLLHAMMERMDMQSASIEQIKTDISDLKKNLNKVEQKVDRIESHVNGMKQMVGIIKEELSCIDRSKERLDQVLMEEENWQEQITQALALCSKEKKNQLKNIIDQHVG</sequence>
<keyword evidence="1" id="KW-0175">Coiled coil</keyword>
<evidence type="ECO:0000313" key="4">
    <source>
        <dbReference type="Proteomes" id="UP000633619"/>
    </source>
</evidence>
<dbReference type="AlphaFoldDB" id="A0A8I1AD69"/>
<dbReference type="EMBL" id="JAECVW010000003">
    <property type="protein sequence ID" value="MBH8595194.1"/>
    <property type="molecule type" value="Genomic_DNA"/>
</dbReference>